<dbReference type="SMART" id="SM00530">
    <property type="entry name" value="HTH_XRE"/>
    <property type="match status" value="1"/>
</dbReference>
<dbReference type="CDD" id="cd00093">
    <property type="entry name" value="HTH_XRE"/>
    <property type="match status" value="1"/>
</dbReference>
<feature type="domain" description="HTH cro/C1-type" evidence="1">
    <location>
        <begin position="8"/>
        <end position="52"/>
    </location>
</feature>
<keyword evidence="3" id="KW-1185">Reference proteome</keyword>
<dbReference type="InterPro" id="IPR010982">
    <property type="entry name" value="Lambda_DNA-bd_dom_sf"/>
</dbReference>
<evidence type="ECO:0000259" key="1">
    <source>
        <dbReference type="PROSITE" id="PS50943"/>
    </source>
</evidence>
<organism evidence="2 3">
    <name type="scientific">Pseudomonas syringae</name>
    <dbReference type="NCBI Taxonomy" id="317"/>
    <lineage>
        <taxon>Bacteria</taxon>
        <taxon>Pseudomonadati</taxon>
        <taxon>Pseudomonadota</taxon>
        <taxon>Gammaproteobacteria</taxon>
        <taxon>Pseudomonadales</taxon>
        <taxon>Pseudomonadaceae</taxon>
        <taxon>Pseudomonas</taxon>
    </lineage>
</organism>
<dbReference type="Gene3D" id="1.10.260.40">
    <property type="entry name" value="lambda repressor-like DNA-binding domains"/>
    <property type="match status" value="1"/>
</dbReference>
<sequence length="126" mass="13575">MSGIGTRLRQERRRLGLSQREMGQMGGVAVNAQGKYESGERIPKADYLAALACVGVDVLYVLTSRHSPASPADSAQVRIDSPGEPDALLIQVQHAARHFMSTIQELSNSYVVNGKAVPVRSNEGNN</sequence>
<dbReference type="OrthoDB" id="3196789at2"/>
<reference evidence="2 3" key="1">
    <citation type="submission" date="2014-07" db="EMBL/GenBank/DDBJ databases">
        <title>Draft Genome Sequences of Environmental Pseudomonas syringae strains.</title>
        <authorList>
            <person name="Baltrus D.A."/>
            <person name="Berge O."/>
            <person name="Morris C."/>
        </authorList>
    </citation>
    <scope>NUCLEOTIDE SEQUENCE [LARGE SCALE GENOMIC DNA]</scope>
    <source>
        <strain evidence="2 3">GAW0119</strain>
    </source>
</reference>
<dbReference type="Proteomes" id="UP000028631">
    <property type="component" value="Unassembled WGS sequence"/>
</dbReference>
<dbReference type="RefSeq" id="WP_032627103.1">
    <property type="nucleotide sequence ID" value="NZ_JPQU01000023.1"/>
</dbReference>
<dbReference type="AlphaFoldDB" id="A0A085VN08"/>
<keyword evidence="2" id="KW-0238">DNA-binding</keyword>
<evidence type="ECO:0000313" key="2">
    <source>
        <dbReference type="EMBL" id="KFE56821.1"/>
    </source>
</evidence>
<evidence type="ECO:0000313" key="3">
    <source>
        <dbReference type="Proteomes" id="UP000028631"/>
    </source>
</evidence>
<dbReference type="SUPFAM" id="SSF47413">
    <property type="entry name" value="lambda repressor-like DNA-binding domains"/>
    <property type="match status" value="1"/>
</dbReference>
<dbReference type="GO" id="GO:0003677">
    <property type="term" value="F:DNA binding"/>
    <property type="evidence" value="ECO:0007669"/>
    <property type="project" value="UniProtKB-KW"/>
</dbReference>
<gene>
    <name evidence="2" type="ORF">IV01_06430</name>
</gene>
<name>A0A085VN08_PSESX</name>
<accession>A0A085VN08</accession>
<protein>
    <submittedName>
        <fullName evidence="2">DNA-binding protein</fullName>
    </submittedName>
</protein>
<dbReference type="EMBL" id="JPQU01000023">
    <property type="protein sequence ID" value="KFE56821.1"/>
    <property type="molecule type" value="Genomic_DNA"/>
</dbReference>
<dbReference type="PATRIC" id="fig|317.175.peg.1343"/>
<dbReference type="PROSITE" id="PS50943">
    <property type="entry name" value="HTH_CROC1"/>
    <property type="match status" value="1"/>
</dbReference>
<comment type="caution">
    <text evidence="2">The sequence shown here is derived from an EMBL/GenBank/DDBJ whole genome shotgun (WGS) entry which is preliminary data.</text>
</comment>
<dbReference type="Pfam" id="PF01381">
    <property type="entry name" value="HTH_3"/>
    <property type="match status" value="1"/>
</dbReference>
<proteinExistence type="predicted"/>
<dbReference type="InterPro" id="IPR001387">
    <property type="entry name" value="Cro/C1-type_HTH"/>
</dbReference>